<name>A0A8D8YG61_9HEMI</name>
<sequence length="152" mass="17565">MTNYPLSASSFANIIVAVMYFSLYARWVFLLLLLNLAPILHVALHSTHKEDLRKISTIIITHKSPKGIPKPNIKRDGNNWKSNNRLSKHTGWPSYRGRYRVKTNPEGTFENMDLNIPKSEQQWNPIFELFERTTDYKTNRIFDSVVLSGCLG</sequence>
<evidence type="ECO:0000313" key="1">
    <source>
        <dbReference type="EMBL" id="CAG6727987.1"/>
    </source>
</evidence>
<proteinExistence type="predicted"/>
<dbReference type="AlphaFoldDB" id="A0A8D8YG61"/>
<accession>A0A8D8YG61</accession>
<protein>
    <submittedName>
        <fullName evidence="1">Uncharacterized protein</fullName>
    </submittedName>
</protein>
<dbReference type="EMBL" id="HBUF01375136">
    <property type="protein sequence ID" value="CAG6727987.1"/>
    <property type="molecule type" value="Transcribed_RNA"/>
</dbReference>
<reference evidence="1" key="1">
    <citation type="submission" date="2021-05" db="EMBL/GenBank/DDBJ databases">
        <authorList>
            <person name="Alioto T."/>
            <person name="Alioto T."/>
            <person name="Gomez Garrido J."/>
        </authorList>
    </citation>
    <scope>NUCLEOTIDE SEQUENCE</scope>
</reference>
<organism evidence="1">
    <name type="scientific">Cacopsylla melanoneura</name>
    <dbReference type="NCBI Taxonomy" id="428564"/>
    <lineage>
        <taxon>Eukaryota</taxon>
        <taxon>Metazoa</taxon>
        <taxon>Ecdysozoa</taxon>
        <taxon>Arthropoda</taxon>
        <taxon>Hexapoda</taxon>
        <taxon>Insecta</taxon>
        <taxon>Pterygota</taxon>
        <taxon>Neoptera</taxon>
        <taxon>Paraneoptera</taxon>
        <taxon>Hemiptera</taxon>
        <taxon>Sternorrhyncha</taxon>
        <taxon>Psylloidea</taxon>
        <taxon>Psyllidae</taxon>
        <taxon>Psyllinae</taxon>
        <taxon>Cacopsylla</taxon>
    </lineage>
</organism>